<feature type="domain" description="F-box" evidence="1">
    <location>
        <begin position="6"/>
        <end position="51"/>
    </location>
</feature>
<protein>
    <recommendedName>
        <fullName evidence="1">F-box domain-containing protein</fullName>
    </recommendedName>
</protein>
<accession>A0A9P6EMC7</accession>
<dbReference type="Proteomes" id="UP000807306">
    <property type="component" value="Unassembled WGS sequence"/>
</dbReference>
<sequence length="421" mass="47137">MQPEHVPLIARLPLEILETLVDYAPIETQLSICRVSKLFQSLAVRSIYRNLSLCSPDIAVDCCRTLTSNSSTAAVVRSFCIVYKNFPLAAKPPLPSYYATIQNALHSLSDLMILRLLVHDPSLVSLLTHSVFPSLRQFECFLTPTTCLITFLNLHPNIDYLQVSPHEDTEEPPLGGEVIVHPRTLLPRLQYFSGNAQSIGLIEGTQKLKAAFLTWHAVDTDPELVLAALGRGNRASLNLLSCTRRGWNLDLFETVSTHVPEILCLHLSNILLVDSRPTETYLQAIRAFLPRMTRLQRFCVNCIDYFEMGSVTCQLDQDFSTVTEWGAACPSLEEIGLPHSQGLSWYRLAGNSWLPDPQHPLGEQWLSKSIARRRLAWGSILNGLPESQKRASGHPSEFGESVASIRTHLDIFLRESRTIIS</sequence>
<evidence type="ECO:0000313" key="2">
    <source>
        <dbReference type="EMBL" id="KAF9531505.1"/>
    </source>
</evidence>
<comment type="caution">
    <text evidence="2">The sequence shown here is derived from an EMBL/GenBank/DDBJ whole genome shotgun (WGS) entry which is preliminary data.</text>
</comment>
<gene>
    <name evidence="2" type="ORF">CPB83DRAFT_849145</name>
</gene>
<dbReference type="AlphaFoldDB" id="A0A9P6EMC7"/>
<dbReference type="InterPro" id="IPR001810">
    <property type="entry name" value="F-box_dom"/>
</dbReference>
<keyword evidence="3" id="KW-1185">Reference proteome</keyword>
<organism evidence="2 3">
    <name type="scientific">Crepidotus variabilis</name>
    <dbReference type="NCBI Taxonomy" id="179855"/>
    <lineage>
        <taxon>Eukaryota</taxon>
        <taxon>Fungi</taxon>
        <taxon>Dikarya</taxon>
        <taxon>Basidiomycota</taxon>
        <taxon>Agaricomycotina</taxon>
        <taxon>Agaricomycetes</taxon>
        <taxon>Agaricomycetidae</taxon>
        <taxon>Agaricales</taxon>
        <taxon>Agaricineae</taxon>
        <taxon>Crepidotaceae</taxon>
        <taxon>Crepidotus</taxon>
    </lineage>
</organism>
<proteinExistence type="predicted"/>
<dbReference type="OrthoDB" id="3190489at2759"/>
<evidence type="ECO:0000259" key="1">
    <source>
        <dbReference type="PROSITE" id="PS50181"/>
    </source>
</evidence>
<reference evidence="2" key="1">
    <citation type="submission" date="2020-11" db="EMBL/GenBank/DDBJ databases">
        <authorList>
            <consortium name="DOE Joint Genome Institute"/>
            <person name="Ahrendt S."/>
            <person name="Riley R."/>
            <person name="Andreopoulos W."/>
            <person name="Labutti K."/>
            <person name="Pangilinan J."/>
            <person name="Ruiz-Duenas F.J."/>
            <person name="Barrasa J.M."/>
            <person name="Sanchez-Garcia M."/>
            <person name="Camarero S."/>
            <person name="Miyauchi S."/>
            <person name="Serrano A."/>
            <person name="Linde D."/>
            <person name="Babiker R."/>
            <person name="Drula E."/>
            <person name="Ayuso-Fernandez I."/>
            <person name="Pacheco R."/>
            <person name="Padilla G."/>
            <person name="Ferreira P."/>
            <person name="Barriuso J."/>
            <person name="Kellner H."/>
            <person name="Castanera R."/>
            <person name="Alfaro M."/>
            <person name="Ramirez L."/>
            <person name="Pisabarro A.G."/>
            <person name="Kuo A."/>
            <person name="Tritt A."/>
            <person name="Lipzen A."/>
            <person name="He G."/>
            <person name="Yan M."/>
            <person name="Ng V."/>
            <person name="Cullen D."/>
            <person name="Martin F."/>
            <person name="Rosso M.-N."/>
            <person name="Henrissat B."/>
            <person name="Hibbett D."/>
            <person name="Martinez A.T."/>
            <person name="Grigoriev I.V."/>
        </authorList>
    </citation>
    <scope>NUCLEOTIDE SEQUENCE</scope>
    <source>
        <strain evidence="2">CBS 506.95</strain>
    </source>
</reference>
<name>A0A9P6EMC7_9AGAR</name>
<dbReference type="PROSITE" id="PS50181">
    <property type="entry name" value="FBOX"/>
    <property type="match status" value="1"/>
</dbReference>
<evidence type="ECO:0000313" key="3">
    <source>
        <dbReference type="Proteomes" id="UP000807306"/>
    </source>
</evidence>
<dbReference type="EMBL" id="MU157835">
    <property type="protein sequence ID" value="KAF9531505.1"/>
    <property type="molecule type" value="Genomic_DNA"/>
</dbReference>